<dbReference type="SUPFAM" id="SSF89095">
    <property type="entry name" value="GatB/YqeY motif"/>
    <property type="match status" value="1"/>
</dbReference>
<dbReference type="AlphaFoldDB" id="A0A1F7U6D4"/>
<dbReference type="GO" id="GO:0016884">
    <property type="term" value="F:carbon-nitrogen ligase activity, with glutamine as amido-N-donor"/>
    <property type="evidence" value="ECO:0007669"/>
    <property type="project" value="InterPro"/>
</dbReference>
<dbReference type="InterPro" id="IPR019004">
    <property type="entry name" value="YqeY/Aim41"/>
</dbReference>
<dbReference type="PANTHER" id="PTHR28055:SF1">
    <property type="entry name" value="ALTERED INHERITANCE OF MITOCHONDRIA PROTEIN 41, MITOCHONDRIAL"/>
    <property type="match status" value="1"/>
</dbReference>
<accession>A0A1F7U6D4</accession>
<dbReference type="Gene3D" id="1.10.10.410">
    <property type="match status" value="1"/>
</dbReference>
<dbReference type="STRING" id="1802391.A3D72_00165"/>
<dbReference type="InterPro" id="IPR003789">
    <property type="entry name" value="Asn/Gln_tRNA_amidoTrase-B-like"/>
</dbReference>
<dbReference type="Pfam" id="PF09424">
    <property type="entry name" value="YqeY"/>
    <property type="match status" value="1"/>
</dbReference>
<dbReference type="InterPro" id="IPR042184">
    <property type="entry name" value="YqeY/Aim41_N"/>
</dbReference>
<dbReference type="Gene3D" id="1.10.1510.10">
    <property type="entry name" value="Uncharacterised protein YqeY/AIM41 PF09424, N-terminal domain"/>
    <property type="match status" value="1"/>
</dbReference>
<comment type="caution">
    <text evidence="1">The sequence shown here is derived from an EMBL/GenBank/DDBJ whole genome shotgun (WGS) entry which is preliminary data.</text>
</comment>
<reference evidence="1 2" key="1">
    <citation type="journal article" date="2016" name="Nat. Commun.">
        <title>Thousands of microbial genomes shed light on interconnected biogeochemical processes in an aquifer system.</title>
        <authorList>
            <person name="Anantharaman K."/>
            <person name="Brown C.T."/>
            <person name="Hug L.A."/>
            <person name="Sharon I."/>
            <person name="Castelle C.J."/>
            <person name="Probst A.J."/>
            <person name="Thomas B.C."/>
            <person name="Singh A."/>
            <person name="Wilkins M.J."/>
            <person name="Karaoz U."/>
            <person name="Brodie E.L."/>
            <person name="Williams K.H."/>
            <person name="Hubbard S.S."/>
            <person name="Banfield J.F."/>
        </authorList>
    </citation>
    <scope>NUCLEOTIDE SEQUENCE [LARGE SCALE GENOMIC DNA]</scope>
</reference>
<organism evidence="1 2">
    <name type="scientific">Candidatus Uhrbacteria bacterium RIFCSPHIGHO2_02_FULL_57_19</name>
    <dbReference type="NCBI Taxonomy" id="1802391"/>
    <lineage>
        <taxon>Bacteria</taxon>
        <taxon>Candidatus Uhriibacteriota</taxon>
    </lineage>
</organism>
<dbReference type="Proteomes" id="UP000176303">
    <property type="component" value="Unassembled WGS sequence"/>
</dbReference>
<sequence length="146" mass="15515">MTLTEKITGDAEQALKSRDAFALGALRMIRAAFKNAEIEARQSLTDEQAQAIIASEVKKLRDSLEQFRAGGRADLAEKAEREIALLSAYLPAQMTEEEVRTAVVSKVAELGAGPSDAGQVTGALMKDLRGKADGGLVSKLVKEALG</sequence>
<evidence type="ECO:0000313" key="1">
    <source>
        <dbReference type="EMBL" id="OGL73825.1"/>
    </source>
</evidence>
<protein>
    <recommendedName>
        <fullName evidence="3">Glutamyl-tRNA amidotransferase</fullName>
    </recommendedName>
</protein>
<dbReference type="InterPro" id="IPR023168">
    <property type="entry name" value="GatB_Yqey_C_2"/>
</dbReference>
<evidence type="ECO:0000313" key="2">
    <source>
        <dbReference type="Proteomes" id="UP000176303"/>
    </source>
</evidence>
<proteinExistence type="predicted"/>
<name>A0A1F7U6D4_9BACT</name>
<evidence type="ECO:0008006" key="3">
    <source>
        <dbReference type="Google" id="ProtNLM"/>
    </source>
</evidence>
<dbReference type="EMBL" id="MGDZ01000018">
    <property type="protein sequence ID" value="OGL73825.1"/>
    <property type="molecule type" value="Genomic_DNA"/>
</dbReference>
<gene>
    <name evidence="1" type="ORF">A3D72_00165</name>
</gene>
<dbReference type="PANTHER" id="PTHR28055">
    <property type="entry name" value="ALTERED INHERITANCE OF MITOCHONDRIA PROTEIN 41, MITOCHONDRIAL"/>
    <property type="match status" value="1"/>
</dbReference>